<dbReference type="PANTHER" id="PTHR14196">
    <property type="entry name" value="ODD-SKIPPED - RELATED"/>
    <property type="match status" value="1"/>
</dbReference>
<dbReference type="GO" id="GO:0048619">
    <property type="term" value="P:embryonic hindgut morphogenesis"/>
    <property type="evidence" value="ECO:0007669"/>
    <property type="project" value="TreeGrafter"/>
</dbReference>
<dbReference type="AlphaFoldDB" id="A0A8J9VJ16"/>
<dbReference type="FunFam" id="3.30.160.60:FF:000254">
    <property type="entry name" value="Odd-skipped related transciption factor 1"/>
    <property type="match status" value="1"/>
</dbReference>
<feature type="domain" description="C2H2-type" evidence="12">
    <location>
        <begin position="302"/>
        <end position="322"/>
    </location>
</feature>
<comment type="subcellular location">
    <subcellularLocation>
        <location evidence="1">Nucleus</location>
    </subcellularLocation>
</comment>
<keyword evidence="4" id="KW-0677">Repeat</keyword>
<feature type="compositionally biased region" description="Polar residues" evidence="11">
    <location>
        <begin position="60"/>
        <end position="81"/>
    </location>
</feature>
<evidence type="ECO:0000313" key="13">
    <source>
        <dbReference type="EMBL" id="CAH0720370.1"/>
    </source>
</evidence>
<keyword evidence="5" id="KW-0863">Zinc-finger</keyword>
<sequence length="748" mass="83618">MRLNFGRGHTLDDRSDDPSTYSHHVMSDNGTTAVSRASTPRPVTESPVNAPLRSRHDQFLANSSERTQRPSSNGRNPNGNFESPPLPYHRQMTTGSLLASTHRESSAFVPVVPTRAMHPVMYPNDMHPPLMPSEIIERERMLERDRSESAKGSPDRAPSNFSKRNSFDLMAMMVEKRKEVALREAAAAMLLPHHRTSSMEGMISDGSSQPPIYGPPGAFLAAPGPSPTAANSFTFPGAGLFPSGAGPHQMHPHLDRRLLRAPGRASRPKKQFICKFCNRQFTKSYNLLIHERTHTDERPYSCDICGKAFRRQDHLRDHRYIHSKEKPFKCTECGKGFCQSRTLAVHKILHMEESPHKCPVCSRSFNQRSNLKTHLLTHTDHKPYECNSCGKVFRRNCDLRRHALTHAVGDVPTGDVLDVGEEDIGRPGSPIEPGYDDDDAELSSPEHSPVRRARSSSIESIGRERSEERPRAISPSPVERTHCHHNEPRDRASPYTMRPQQQEKHRMASTDLYEKRRYTTDEIMEKEMRYTDIPEHQIRHPQLQIRRDLHQVVPPDPAKISQMSSPPIDPGPTGMYLSPFRKRSHPPDIGENVRTCGAVFRSRSPEPTNLTMPRPPLASSEVMVGIPPTIMSIPSYHKFGLPLPPPHPQIAYGPMPHTVLGPQQTVAQDLIVKPAPPKDTVPSTSTIVTSCKDSSQATTKENLDTDSNLIANGIKNIVGIQPNSNPKPGTSQASAPKKGFSIEDIMRR</sequence>
<dbReference type="GO" id="GO:0008270">
    <property type="term" value="F:zinc ion binding"/>
    <property type="evidence" value="ECO:0007669"/>
    <property type="project" value="UniProtKB-KW"/>
</dbReference>
<dbReference type="PROSITE" id="PS00028">
    <property type="entry name" value="ZINC_FINGER_C2H2_1"/>
    <property type="match status" value="5"/>
</dbReference>
<gene>
    <name evidence="13" type="ORF">BINO364_LOCUS6613</name>
</gene>
<evidence type="ECO:0000259" key="12">
    <source>
        <dbReference type="PROSITE" id="PS00028"/>
    </source>
</evidence>
<evidence type="ECO:0000313" key="14">
    <source>
        <dbReference type="Proteomes" id="UP000838878"/>
    </source>
</evidence>
<feature type="region of interest" description="Disordered" evidence="11">
    <location>
        <begin position="411"/>
        <end position="508"/>
    </location>
</feature>
<dbReference type="GO" id="GO:0000977">
    <property type="term" value="F:RNA polymerase II transcription regulatory region sequence-specific DNA binding"/>
    <property type="evidence" value="ECO:0007669"/>
    <property type="project" value="TreeGrafter"/>
</dbReference>
<feature type="compositionally biased region" description="Basic and acidic residues" evidence="11">
    <location>
        <begin position="461"/>
        <end position="471"/>
    </location>
</feature>
<dbReference type="EMBL" id="OV170222">
    <property type="protein sequence ID" value="CAH0720370.1"/>
    <property type="molecule type" value="Genomic_DNA"/>
</dbReference>
<organism evidence="13 14">
    <name type="scientific">Brenthis ino</name>
    <name type="common">lesser marbled fritillary</name>
    <dbReference type="NCBI Taxonomy" id="405034"/>
    <lineage>
        <taxon>Eukaryota</taxon>
        <taxon>Metazoa</taxon>
        <taxon>Ecdysozoa</taxon>
        <taxon>Arthropoda</taxon>
        <taxon>Hexapoda</taxon>
        <taxon>Insecta</taxon>
        <taxon>Pterygota</taxon>
        <taxon>Neoptera</taxon>
        <taxon>Endopterygota</taxon>
        <taxon>Lepidoptera</taxon>
        <taxon>Glossata</taxon>
        <taxon>Ditrysia</taxon>
        <taxon>Papilionoidea</taxon>
        <taxon>Nymphalidae</taxon>
        <taxon>Heliconiinae</taxon>
        <taxon>Argynnini</taxon>
        <taxon>Brenthis</taxon>
    </lineage>
</organism>
<proteinExistence type="predicted"/>
<evidence type="ECO:0000256" key="2">
    <source>
        <dbReference type="ARBA" id="ARBA00022473"/>
    </source>
</evidence>
<reference evidence="13" key="1">
    <citation type="submission" date="2021-12" db="EMBL/GenBank/DDBJ databases">
        <authorList>
            <person name="Martin H S."/>
        </authorList>
    </citation>
    <scope>NUCLEOTIDE SEQUENCE</scope>
</reference>
<feature type="region of interest" description="Disordered" evidence="11">
    <location>
        <begin position="719"/>
        <end position="748"/>
    </location>
</feature>
<dbReference type="GO" id="GO:0000981">
    <property type="term" value="F:DNA-binding transcription factor activity, RNA polymerase II-specific"/>
    <property type="evidence" value="ECO:0007669"/>
    <property type="project" value="TreeGrafter"/>
</dbReference>
<dbReference type="OrthoDB" id="9451254at2759"/>
<evidence type="ECO:0000256" key="11">
    <source>
        <dbReference type="SAM" id="MobiDB-lite"/>
    </source>
</evidence>
<dbReference type="FunFam" id="3.30.160.60:FF:000311">
    <property type="entry name" value="protein odd-skipped-related 2 isoform X1"/>
    <property type="match status" value="1"/>
</dbReference>
<keyword evidence="14" id="KW-1185">Reference proteome</keyword>
<feature type="domain" description="C2H2-type" evidence="12">
    <location>
        <begin position="274"/>
        <end position="294"/>
    </location>
</feature>
<dbReference type="FunFam" id="3.30.160.60:FF:000958">
    <property type="entry name" value="Odd skipped"/>
    <property type="match status" value="1"/>
</dbReference>
<evidence type="ECO:0000256" key="9">
    <source>
        <dbReference type="ARBA" id="ARBA00023163"/>
    </source>
</evidence>
<dbReference type="GO" id="GO:0016348">
    <property type="term" value="P:imaginal disc-derived leg joint morphogenesis"/>
    <property type="evidence" value="ECO:0007669"/>
    <property type="project" value="UniProtKB-ARBA"/>
</dbReference>
<feature type="non-terminal residue" evidence="13">
    <location>
        <position position="748"/>
    </location>
</feature>
<dbReference type="InterPro" id="IPR050717">
    <property type="entry name" value="C2H2-ZF_Transcription_Reg"/>
</dbReference>
<feature type="domain" description="C2H2-type" evidence="12">
    <location>
        <begin position="358"/>
        <end position="378"/>
    </location>
</feature>
<feature type="compositionally biased region" description="Polar residues" evidence="11">
    <location>
        <begin position="721"/>
        <end position="734"/>
    </location>
</feature>
<feature type="domain" description="C2H2-type" evidence="12">
    <location>
        <begin position="330"/>
        <end position="350"/>
    </location>
</feature>
<keyword evidence="10" id="KW-0539">Nucleus</keyword>
<feature type="region of interest" description="Disordered" evidence="11">
    <location>
        <begin position="142"/>
        <end position="163"/>
    </location>
</feature>
<name>A0A8J9VJ16_9NEOP</name>
<feature type="region of interest" description="Disordered" evidence="11">
    <location>
        <begin position="1"/>
        <end position="91"/>
    </location>
</feature>
<evidence type="ECO:0000256" key="6">
    <source>
        <dbReference type="ARBA" id="ARBA00022788"/>
    </source>
</evidence>
<protein>
    <recommendedName>
        <fullName evidence="12">C2H2-type domain-containing protein</fullName>
    </recommendedName>
</protein>
<keyword evidence="2" id="KW-0217">Developmental protein</keyword>
<feature type="domain" description="C2H2-type" evidence="12">
    <location>
        <begin position="386"/>
        <end position="406"/>
    </location>
</feature>
<feature type="compositionally biased region" description="Basic and acidic residues" evidence="11">
    <location>
        <begin position="479"/>
        <end position="492"/>
    </location>
</feature>
<evidence type="ECO:0000256" key="5">
    <source>
        <dbReference type="ARBA" id="ARBA00022771"/>
    </source>
</evidence>
<dbReference type="FunFam" id="3.30.160.60:FF:000148">
    <property type="entry name" value="zinc finger protein Gfi-1"/>
    <property type="match status" value="1"/>
</dbReference>
<dbReference type="GO" id="GO:0007366">
    <property type="term" value="P:periodic partitioning by pair rule gene"/>
    <property type="evidence" value="ECO:0007669"/>
    <property type="project" value="UniProtKB-KW"/>
</dbReference>
<evidence type="ECO:0000256" key="8">
    <source>
        <dbReference type="ARBA" id="ARBA00023015"/>
    </source>
</evidence>
<dbReference type="GO" id="GO:0005634">
    <property type="term" value="C:nucleus"/>
    <property type="evidence" value="ECO:0007669"/>
    <property type="project" value="UniProtKB-SubCell"/>
</dbReference>
<keyword evidence="7" id="KW-0862">Zinc</keyword>
<evidence type="ECO:0000256" key="4">
    <source>
        <dbReference type="ARBA" id="ARBA00022737"/>
    </source>
</evidence>
<evidence type="ECO:0000256" key="7">
    <source>
        <dbReference type="ARBA" id="ARBA00022833"/>
    </source>
</evidence>
<accession>A0A8J9VJ16</accession>
<evidence type="ECO:0000256" key="10">
    <source>
        <dbReference type="ARBA" id="ARBA00023242"/>
    </source>
</evidence>
<dbReference type="Proteomes" id="UP000838878">
    <property type="component" value="Chromosome 2"/>
</dbReference>
<dbReference type="PANTHER" id="PTHR14196:SF0">
    <property type="entry name" value="PROTEIN BOWEL"/>
    <property type="match status" value="1"/>
</dbReference>
<evidence type="ECO:0000256" key="1">
    <source>
        <dbReference type="ARBA" id="ARBA00004123"/>
    </source>
</evidence>
<keyword evidence="9" id="KW-0804">Transcription</keyword>
<evidence type="ECO:0000256" key="3">
    <source>
        <dbReference type="ARBA" id="ARBA00022723"/>
    </source>
</evidence>
<dbReference type="Pfam" id="PF00096">
    <property type="entry name" value="zf-C2H2"/>
    <property type="match status" value="5"/>
</dbReference>
<keyword evidence="6" id="KW-0562">Pair-rule protein</keyword>
<dbReference type="InterPro" id="IPR013087">
    <property type="entry name" value="Znf_C2H2_type"/>
</dbReference>
<keyword evidence="8" id="KW-0805">Transcription regulation</keyword>
<dbReference type="FunFam" id="3.30.160.60:FF:000318">
    <property type="entry name" value="Odd-skipped-related transciption factor 2"/>
    <property type="match status" value="1"/>
</dbReference>
<dbReference type="InterPro" id="IPR036236">
    <property type="entry name" value="Znf_C2H2_sf"/>
</dbReference>
<dbReference type="SMART" id="SM00355">
    <property type="entry name" value="ZnF_C2H2"/>
    <property type="match status" value="5"/>
</dbReference>
<keyword evidence="3" id="KW-0479">Metal-binding</keyword>
<feature type="compositionally biased region" description="Polar residues" evidence="11">
    <location>
        <begin position="18"/>
        <end position="38"/>
    </location>
</feature>
<dbReference type="SUPFAM" id="SSF57667">
    <property type="entry name" value="beta-beta-alpha zinc fingers"/>
    <property type="match status" value="3"/>
</dbReference>
<dbReference type="Gene3D" id="3.30.160.60">
    <property type="entry name" value="Classic Zinc Finger"/>
    <property type="match status" value="5"/>
</dbReference>